<proteinExistence type="predicted"/>
<comment type="caution">
    <text evidence="1">The sequence shown here is derived from an EMBL/GenBank/DDBJ whole genome shotgun (WGS) entry which is preliminary data.</text>
</comment>
<dbReference type="EMBL" id="BARV01004741">
    <property type="protein sequence ID" value="GAI06644.1"/>
    <property type="molecule type" value="Genomic_DNA"/>
</dbReference>
<organism evidence="1">
    <name type="scientific">marine sediment metagenome</name>
    <dbReference type="NCBI Taxonomy" id="412755"/>
    <lineage>
        <taxon>unclassified sequences</taxon>
        <taxon>metagenomes</taxon>
        <taxon>ecological metagenomes</taxon>
    </lineage>
</organism>
<protein>
    <submittedName>
        <fullName evidence="1">Uncharacterized protein</fullName>
    </submittedName>
</protein>
<sequence length="134" mass="15531">MYYDFSFEIPPYTAKSRPEEQVVKLTHGVIHRVEVGFPPGCAGLAHLQIKRGLHQVWPTNPQGSFNTDGYVIPINEYYEFFTEPYILTLVGWNLDDTFPHTLDVRFGILPEKVLMPEETFMQAFKKLLARLRIT</sequence>
<name>X1MJU1_9ZZZZ</name>
<reference evidence="1" key="1">
    <citation type="journal article" date="2014" name="Front. Microbiol.">
        <title>High frequency of phylogenetically diverse reductive dehalogenase-homologous genes in deep subseafloor sedimentary metagenomes.</title>
        <authorList>
            <person name="Kawai M."/>
            <person name="Futagami T."/>
            <person name="Toyoda A."/>
            <person name="Takaki Y."/>
            <person name="Nishi S."/>
            <person name="Hori S."/>
            <person name="Arai W."/>
            <person name="Tsubouchi T."/>
            <person name="Morono Y."/>
            <person name="Uchiyama I."/>
            <person name="Ito T."/>
            <person name="Fujiyama A."/>
            <person name="Inagaki F."/>
            <person name="Takami H."/>
        </authorList>
    </citation>
    <scope>NUCLEOTIDE SEQUENCE</scope>
    <source>
        <strain evidence="1">Expedition CK06-06</strain>
    </source>
</reference>
<dbReference type="AlphaFoldDB" id="X1MJU1"/>
<evidence type="ECO:0000313" key="1">
    <source>
        <dbReference type="EMBL" id="GAI06644.1"/>
    </source>
</evidence>
<accession>X1MJU1</accession>
<gene>
    <name evidence="1" type="ORF">S06H3_10293</name>
</gene>